<accession>A0A1D5USE3</accession>
<dbReference type="STRING" id="4565.A0A1D5USE3"/>
<dbReference type="EnsemblPlants" id="TraesCS2D02G578700.1">
    <property type="protein sequence ID" value="TraesCS2D02G578700.1"/>
    <property type="gene ID" value="TraesCS2D02G578700"/>
</dbReference>
<dbReference type="Gramene" id="TraesARI2D03G01318050.1">
    <property type="protein sequence ID" value="TraesARI2D03G01318050.1"/>
    <property type="gene ID" value="TraesARI2D03G01318050"/>
</dbReference>
<organism evidence="2">
    <name type="scientific">Triticum aestivum</name>
    <name type="common">Wheat</name>
    <dbReference type="NCBI Taxonomy" id="4565"/>
    <lineage>
        <taxon>Eukaryota</taxon>
        <taxon>Viridiplantae</taxon>
        <taxon>Streptophyta</taxon>
        <taxon>Embryophyta</taxon>
        <taxon>Tracheophyta</taxon>
        <taxon>Spermatophyta</taxon>
        <taxon>Magnoliopsida</taxon>
        <taxon>Liliopsida</taxon>
        <taxon>Poales</taxon>
        <taxon>Poaceae</taxon>
        <taxon>BOP clade</taxon>
        <taxon>Pooideae</taxon>
        <taxon>Triticodae</taxon>
        <taxon>Triticeae</taxon>
        <taxon>Triticinae</taxon>
        <taxon>Triticum</taxon>
    </lineage>
</organism>
<dbReference type="Gramene" id="TraesJUL2D03G01315800.1">
    <property type="protein sequence ID" value="TraesJUL2D03G01315800.1"/>
    <property type="gene ID" value="TraesJUL2D03G01315800"/>
</dbReference>
<keyword evidence="3" id="KW-1185">Reference proteome</keyword>
<dbReference type="Gramene" id="TraesCAD_scaffold_101410_01G000100.1">
    <property type="protein sequence ID" value="TraesCAD_scaffold_101410_01G000100.1"/>
    <property type="gene ID" value="TraesCAD_scaffold_101410_01G000100"/>
</dbReference>
<name>A0A1D5USE3_WHEAT</name>
<feature type="transmembrane region" description="Helical" evidence="1">
    <location>
        <begin position="390"/>
        <end position="408"/>
    </location>
</feature>
<feature type="transmembrane region" description="Helical" evidence="1">
    <location>
        <begin position="100"/>
        <end position="122"/>
    </location>
</feature>
<dbReference type="Gramene" id="TraesLDM2D03G01304550.1">
    <property type="protein sequence ID" value="TraesLDM2D03G01304550.1"/>
    <property type="gene ID" value="TraesLDM2D03G01304550"/>
</dbReference>
<evidence type="ECO:0000256" key="1">
    <source>
        <dbReference type="SAM" id="Phobius"/>
    </source>
</evidence>
<sequence>MAGRPPRDEERANAMLEKMTAALKIRSRVFTEGVMIMVCPVLLAITRETVKSKIDASKFVRLNTPGIAGAALEFGIVQFLVIWPLRSSTVNNLLCVTSKILIHTCVVLLMALASLIMNIIGLKCLPCYVVAMVLFVALTMYLCYLSWRTDDLAEMTDTQFQALKGSLDLWANFSAAVTTVLFLGIEALALEGLMSDNAHELRRLLAFPMGWSLATCAVGVITMLLVTVHPLISRNDLMMSILQKLNVGLAICVCLVVYYITVEAVIKKYKLTTPHLLLELILHISVFVVAPFVPFMAWLVCAMKGCRPGRNSDTPDEEVEPASLELTKITFAAFLAVRVATANETPIGNRAIMFLCSSATAIVTGLEWRLVTHWKKVPPPVARGADCANFISHLCMAVAVIPFAVLAGQTVKRVSEAPTSTAG</sequence>
<dbReference type="OrthoDB" id="696055at2759"/>
<feature type="transmembrane region" description="Helical" evidence="1">
    <location>
        <begin position="66"/>
        <end position="85"/>
    </location>
</feature>
<keyword evidence="1" id="KW-0812">Transmembrane</keyword>
<dbReference type="Gramene" id="TraesJAG2D03G01310010.1">
    <property type="protein sequence ID" value="TraesJAG2D03G01310010.1"/>
    <property type="gene ID" value="TraesJAG2D03G01310010"/>
</dbReference>
<dbReference type="Gramene" id="TraesSTA2D03G01293640.1">
    <property type="protein sequence ID" value="TraesSTA2D03G01293640.1"/>
    <property type="gene ID" value="TraesSTA2D03G01293640"/>
</dbReference>
<dbReference type="Gramene" id="TraesSYM2D03G01322610.1">
    <property type="protein sequence ID" value="TraesSYM2D03G01322610.1"/>
    <property type="gene ID" value="TraesSYM2D03G01322610"/>
</dbReference>
<feature type="transmembrane region" description="Helical" evidence="1">
    <location>
        <begin position="167"/>
        <end position="189"/>
    </location>
</feature>
<evidence type="ECO:0000313" key="3">
    <source>
        <dbReference type="Proteomes" id="UP000019116"/>
    </source>
</evidence>
<dbReference type="Gramene" id="TraesCS2D02G578700.1">
    <property type="protein sequence ID" value="TraesCS2D02G578700.1"/>
    <property type="gene ID" value="TraesCS2D02G578700"/>
</dbReference>
<dbReference type="Proteomes" id="UP000019116">
    <property type="component" value="Chromosome 2D"/>
</dbReference>
<dbReference type="Gramene" id="TraesNOR2D03G01319330.1">
    <property type="protein sequence ID" value="TraesNOR2D03G01319330.1"/>
    <property type="gene ID" value="TraesNOR2D03G01319330"/>
</dbReference>
<keyword evidence="1" id="KW-1133">Transmembrane helix</keyword>
<feature type="transmembrane region" description="Helical" evidence="1">
    <location>
        <begin position="209"/>
        <end position="229"/>
    </location>
</feature>
<evidence type="ECO:0000313" key="2">
    <source>
        <dbReference type="EnsemblPlants" id="TraesCS2D02G578700.1"/>
    </source>
</evidence>
<dbReference type="Gramene" id="TraesCLE_scaffold_097295_01G000100.1">
    <property type="protein sequence ID" value="TraesCLE_scaffold_097295_01G000100.1"/>
    <property type="gene ID" value="TraesCLE_scaffold_097295_01G000100"/>
</dbReference>
<protein>
    <submittedName>
        <fullName evidence="2">Uncharacterized protein</fullName>
    </submittedName>
</protein>
<dbReference type="AlphaFoldDB" id="A0A1D5USE3"/>
<gene>
    <name evidence="2" type="primary">LOC123050823</name>
</gene>
<reference evidence="2" key="2">
    <citation type="submission" date="2018-10" db="UniProtKB">
        <authorList>
            <consortium name="EnsemblPlants"/>
        </authorList>
    </citation>
    <scope>IDENTIFICATION</scope>
</reference>
<feature type="transmembrane region" description="Helical" evidence="1">
    <location>
        <begin position="128"/>
        <end position="147"/>
    </location>
</feature>
<dbReference type="OMA" id="DNAHELR"/>
<reference evidence="2" key="1">
    <citation type="submission" date="2018-08" db="EMBL/GenBank/DDBJ databases">
        <authorList>
            <person name="Rossello M."/>
        </authorList>
    </citation>
    <scope>NUCLEOTIDE SEQUENCE [LARGE SCALE GENOMIC DNA]</scope>
    <source>
        <strain evidence="2">cv. Chinese Spring</strain>
    </source>
</reference>
<dbReference type="Gramene" id="TraesCS2D03G1315900.1">
    <property type="protein sequence ID" value="TraesCS2D03G1315900.1.CDS"/>
    <property type="gene ID" value="TraesCS2D03G1315900"/>
</dbReference>
<dbReference type="Gramene" id="TraesMAC2D03G01301060.1">
    <property type="protein sequence ID" value="TraesMAC2D03G01301060.1"/>
    <property type="gene ID" value="TraesMAC2D03G01301060"/>
</dbReference>
<proteinExistence type="predicted"/>
<dbReference type="GeneID" id="123050823"/>
<feature type="transmembrane region" description="Helical" evidence="1">
    <location>
        <begin position="280"/>
        <end position="301"/>
    </location>
</feature>
<dbReference type="RefSeq" id="XP_044329488.1">
    <property type="nucleotide sequence ID" value="XM_044473553.1"/>
</dbReference>
<dbReference type="Gramene" id="TraesROB_scaffold_049806_01G000100.1">
    <property type="protein sequence ID" value="TraesROB_scaffold_049806_01G000100.1"/>
    <property type="gene ID" value="TraesROB_scaffold_049806_01G000100"/>
</dbReference>
<feature type="transmembrane region" description="Helical" evidence="1">
    <location>
        <begin position="29"/>
        <end position="46"/>
    </location>
</feature>
<feature type="transmembrane region" description="Helical" evidence="1">
    <location>
        <begin position="241"/>
        <end position="260"/>
    </location>
</feature>
<keyword evidence="1" id="KW-0472">Membrane</keyword>